<dbReference type="eggNOG" id="COG3706">
    <property type="taxonomic scope" value="Bacteria"/>
</dbReference>
<keyword evidence="1" id="KW-1133">Transmembrane helix</keyword>
<dbReference type="InterPro" id="IPR043128">
    <property type="entry name" value="Rev_trsase/Diguanyl_cyclase"/>
</dbReference>
<feature type="transmembrane region" description="Helical" evidence="1">
    <location>
        <begin position="73"/>
        <end position="93"/>
    </location>
</feature>
<keyword evidence="4" id="KW-1185">Reference proteome</keyword>
<dbReference type="Gene3D" id="3.30.450.40">
    <property type="match status" value="1"/>
</dbReference>
<dbReference type="SMART" id="SM00267">
    <property type="entry name" value="GGDEF"/>
    <property type="match status" value="1"/>
</dbReference>
<dbReference type="RefSeq" id="WP_011719456.1">
    <property type="nucleotide sequence ID" value="NC_008578.1"/>
</dbReference>
<dbReference type="InterPro" id="IPR050469">
    <property type="entry name" value="Diguanylate_Cyclase"/>
</dbReference>
<dbReference type="SUPFAM" id="SSF55781">
    <property type="entry name" value="GAF domain-like"/>
    <property type="match status" value="1"/>
</dbReference>
<dbReference type="GO" id="GO:0052621">
    <property type="term" value="F:diguanylate cyclase activity"/>
    <property type="evidence" value="ECO:0007669"/>
    <property type="project" value="TreeGrafter"/>
</dbReference>
<feature type="transmembrane region" description="Helical" evidence="1">
    <location>
        <begin position="156"/>
        <end position="176"/>
    </location>
</feature>
<evidence type="ECO:0000256" key="1">
    <source>
        <dbReference type="SAM" id="Phobius"/>
    </source>
</evidence>
<dbReference type="Gene3D" id="3.30.70.270">
    <property type="match status" value="1"/>
</dbReference>
<evidence type="ECO:0000313" key="3">
    <source>
        <dbReference type="EMBL" id="ABK52393.1"/>
    </source>
</evidence>
<keyword evidence="1" id="KW-0812">Transmembrane</keyword>
<feature type="transmembrane region" description="Helical" evidence="1">
    <location>
        <begin position="126"/>
        <end position="144"/>
    </location>
</feature>
<dbReference type="PROSITE" id="PS50887">
    <property type="entry name" value="GGDEF"/>
    <property type="match status" value="1"/>
</dbReference>
<dbReference type="SUPFAM" id="SSF55073">
    <property type="entry name" value="Nucleotide cyclase"/>
    <property type="match status" value="1"/>
</dbReference>
<dbReference type="PANTHER" id="PTHR45138">
    <property type="entry name" value="REGULATORY COMPONENTS OF SENSORY TRANSDUCTION SYSTEM"/>
    <property type="match status" value="1"/>
</dbReference>
<dbReference type="InterPro" id="IPR000160">
    <property type="entry name" value="GGDEF_dom"/>
</dbReference>
<dbReference type="GO" id="GO:1902201">
    <property type="term" value="P:negative regulation of bacterial-type flagellum-dependent cell motility"/>
    <property type="evidence" value="ECO:0007669"/>
    <property type="project" value="TreeGrafter"/>
</dbReference>
<dbReference type="CDD" id="cd01949">
    <property type="entry name" value="GGDEF"/>
    <property type="match status" value="1"/>
</dbReference>
<dbReference type="EMBL" id="CP000481">
    <property type="protein sequence ID" value="ABK52393.1"/>
    <property type="molecule type" value="Genomic_DNA"/>
</dbReference>
<feature type="transmembrane region" description="Helical" evidence="1">
    <location>
        <begin position="99"/>
        <end position="119"/>
    </location>
</feature>
<dbReference type="STRING" id="351607.Acel_0620"/>
<dbReference type="PANTHER" id="PTHR45138:SF9">
    <property type="entry name" value="DIGUANYLATE CYCLASE DGCM-RELATED"/>
    <property type="match status" value="1"/>
</dbReference>
<dbReference type="FunFam" id="3.30.70.270:FF:000001">
    <property type="entry name" value="Diguanylate cyclase domain protein"/>
    <property type="match status" value="1"/>
</dbReference>
<feature type="transmembrane region" description="Helical" evidence="1">
    <location>
        <begin position="43"/>
        <end position="66"/>
    </location>
</feature>
<keyword evidence="1" id="KW-0472">Membrane</keyword>
<organism evidence="3 4">
    <name type="scientific">Acidothermus cellulolyticus (strain ATCC 43068 / DSM 8971 / 11B)</name>
    <dbReference type="NCBI Taxonomy" id="351607"/>
    <lineage>
        <taxon>Bacteria</taxon>
        <taxon>Bacillati</taxon>
        <taxon>Actinomycetota</taxon>
        <taxon>Actinomycetes</taxon>
        <taxon>Acidothermales</taxon>
        <taxon>Acidothermaceae</taxon>
        <taxon>Acidothermus</taxon>
    </lineage>
</organism>
<protein>
    <submittedName>
        <fullName evidence="3">Diguanylate cyclase</fullName>
    </submittedName>
</protein>
<dbReference type="NCBIfam" id="TIGR00254">
    <property type="entry name" value="GGDEF"/>
    <property type="match status" value="1"/>
</dbReference>
<reference evidence="3 4" key="1">
    <citation type="journal article" date="2009" name="Genome Res.">
        <title>Complete genome of the cellulolytic thermophile Acidothermus cellulolyticus 11B provides insights into its ecophysiological and evolutionary adaptations.</title>
        <authorList>
            <person name="Barabote R.D."/>
            <person name="Xie G."/>
            <person name="Leu D.H."/>
            <person name="Normand P."/>
            <person name="Necsulea A."/>
            <person name="Daubin V."/>
            <person name="Medigue C."/>
            <person name="Adney W.S."/>
            <person name="Xu X.C."/>
            <person name="Lapidus A."/>
            <person name="Parales R.E."/>
            <person name="Detter C."/>
            <person name="Pujic P."/>
            <person name="Bruce D."/>
            <person name="Lavire C."/>
            <person name="Challacombe J.F."/>
            <person name="Brettin T.S."/>
            <person name="Berry A.M."/>
        </authorList>
    </citation>
    <scope>NUCLEOTIDE SEQUENCE [LARGE SCALE GENOMIC DNA]</scope>
    <source>
        <strain evidence="4">ATCC 43068 / DSM 8971 / 11B</strain>
    </source>
</reference>
<dbReference type="InParanoid" id="A0LSI3"/>
<dbReference type="AlphaFoldDB" id="A0LSI3"/>
<name>A0LSI3_ACIC1</name>
<accession>A0LSI3</accession>
<sequence length="517" mass="56149">MARTQDIDLVPLSERLRTTQLCRYGLGVVMVLLWYAVPQYRGLPLVSLAGFTAGYLAVTAPTAYAARLSRRTILTVFSASLVIDGIYLAITSYATTGYVSPQVTLVLVHAVTVTLLASFRTGLKIAVWHSLLAFVVYQYLRAGVLHSPHHSTGAEVGAFVAAVWLVTLATAAFASVNERELRRRNYDLLGLARLSQRLEEALHPADVGRVLVEAVHDDFLAPRAAIVVKSGPGDVILASVKTTPNRLSPAEDRSIQSVRRERRTWRLGHIDRHRDRWLAASFPGAQRLLLVPMSAGNNVDGVLVAEHNARFGSRVDRRVVAMLERYASQTALALANSWLLEQITLLAATDMLTGVANRRTLEENLDRMFAQASRAAQPISVVMVDIDHFKHINDTFGHQVGDQTLQRVARALQQGCRSSDLVARYGGEEFVVVLPDTDLAGAATAAENLRRRIFGLDAEPRVTVSLGVATFPLHGGSPDHILSAADAALYQSKSAGRNRVTLAGVGSQVLPGSPQPA</sequence>
<dbReference type="Pfam" id="PF00990">
    <property type="entry name" value="GGDEF"/>
    <property type="match status" value="1"/>
</dbReference>
<evidence type="ECO:0000259" key="2">
    <source>
        <dbReference type="PROSITE" id="PS50887"/>
    </source>
</evidence>
<dbReference type="InterPro" id="IPR029016">
    <property type="entry name" value="GAF-like_dom_sf"/>
</dbReference>
<feature type="transmembrane region" description="Helical" evidence="1">
    <location>
        <begin position="21"/>
        <end position="37"/>
    </location>
</feature>
<feature type="domain" description="GGDEF" evidence="2">
    <location>
        <begin position="377"/>
        <end position="505"/>
    </location>
</feature>
<dbReference type="KEGG" id="ace:Acel_0620"/>
<dbReference type="Proteomes" id="UP000008221">
    <property type="component" value="Chromosome"/>
</dbReference>
<dbReference type="eggNOG" id="COG2205">
    <property type="taxonomic scope" value="Bacteria"/>
</dbReference>
<evidence type="ECO:0000313" key="4">
    <source>
        <dbReference type="Proteomes" id="UP000008221"/>
    </source>
</evidence>
<proteinExistence type="predicted"/>
<dbReference type="GO" id="GO:0005886">
    <property type="term" value="C:plasma membrane"/>
    <property type="evidence" value="ECO:0007669"/>
    <property type="project" value="TreeGrafter"/>
</dbReference>
<dbReference type="GO" id="GO:0043709">
    <property type="term" value="P:cell adhesion involved in single-species biofilm formation"/>
    <property type="evidence" value="ECO:0007669"/>
    <property type="project" value="TreeGrafter"/>
</dbReference>
<dbReference type="OrthoDB" id="23692at2"/>
<dbReference type="InterPro" id="IPR029787">
    <property type="entry name" value="Nucleotide_cyclase"/>
</dbReference>
<gene>
    <name evidence="3" type="ordered locus">Acel_0620</name>
</gene>
<dbReference type="HOGENOM" id="CLU_492402_0_0_11"/>